<reference evidence="2 3" key="1">
    <citation type="journal article" date="2008" name="Nature">
        <title>The genome of the choanoflagellate Monosiga brevicollis and the origin of metazoans.</title>
        <authorList>
            <consortium name="JGI Sequencing"/>
            <person name="King N."/>
            <person name="Westbrook M.J."/>
            <person name="Young S.L."/>
            <person name="Kuo A."/>
            <person name="Abedin M."/>
            <person name="Chapman J."/>
            <person name="Fairclough S."/>
            <person name="Hellsten U."/>
            <person name="Isogai Y."/>
            <person name="Letunic I."/>
            <person name="Marr M."/>
            <person name="Pincus D."/>
            <person name="Putnam N."/>
            <person name="Rokas A."/>
            <person name="Wright K.J."/>
            <person name="Zuzow R."/>
            <person name="Dirks W."/>
            <person name="Good M."/>
            <person name="Goodstein D."/>
            <person name="Lemons D."/>
            <person name="Li W."/>
            <person name="Lyons J.B."/>
            <person name="Morris A."/>
            <person name="Nichols S."/>
            <person name="Richter D.J."/>
            <person name="Salamov A."/>
            <person name="Bork P."/>
            <person name="Lim W.A."/>
            <person name="Manning G."/>
            <person name="Miller W.T."/>
            <person name="McGinnis W."/>
            <person name="Shapiro H."/>
            <person name="Tjian R."/>
            <person name="Grigoriev I.V."/>
            <person name="Rokhsar D."/>
        </authorList>
    </citation>
    <scope>NUCLEOTIDE SEQUENCE [LARGE SCALE GENOMIC DNA]</scope>
    <source>
        <strain evidence="3">MX1 / ATCC 50154</strain>
    </source>
</reference>
<organism evidence="2 3">
    <name type="scientific">Monosiga brevicollis</name>
    <name type="common">Choanoflagellate</name>
    <dbReference type="NCBI Taxonomy" id="81824"/>
    <lineage>
        <taxon>Eukaryota</taxon>
        <taxon>Choanoflagellata</taxon>
        <taxon>Craspedida</taxon>
        <taxon>Salpingoecidae</taxon>
        <taxon>Monosiga</taxon>
    </lineage>
</organism>
<dbReference type="KEGG" id="mbr:MONBRDRAFT_28962"/>
<evidence type="ECO:0000313" key="2">
    <source>
        <dbReference type="EMBL" id="EDQ85757.1"/>
    </source>
</evidence>
<dbReference type="InParanoid" id="A9V9P5"/>
<evidence type="ECO:0000256" key="1">
    <source>
        <dbReference type="SAM" id="MobiDB-lite"/>
    </source>
</evidence>
<feature type="region of interest" description="Disordered" evidence="1">
    <location>
        <begin position="381"/>
        <end position="426"/>
    </location>
</feature>
<gene>
    <name evidence="2" type="ORF">MONBRDRAFT_28962</name>
</gene>
<dbReference type="Proteomes" id="UP000001357">
    <property type="component" value="Unassembled WGS sequence"/>
</dbReference>
<dbReference type="EMBL" id="CH991571">
    <property type="protein sequence ID" value="EDQ85757.1"/>
    <property type="molecule type" value="Genomic_DNA"/>
</dbReference>
<accession>A9V9P5</accession>
<sequence>MHERHGGAGGQHQPTSADSLTHPKVNTVFGSTPCLGCSMLLKKTLKGKAFVRTSWVYMGLSDGRSQTTSPPFNSSGDWASEEAAHVLLWLIVTQYQHSCLPDKKGSTMIWCERKMLCVGTGDPTKGFRAQLPLNLLQPEQNQPDTQDLFRPSSPRAMCAAAANPAPISPPTLADIVRHAYNKNILLTTQATTFSHARSQARRSPYSQAIPGIAAGHNGSILCYKLQQTCFWRHLQRVFFDNPHECSFYESMTVTEYEQYVQAKHRASILEAAMVVGIEATNVTEPHTDMAIPTFAAATTLDTAATAATAITTITAASPPSSRVQTNVAAATSSRSTTMNKPINVIKQNVIENYKPTIDDDDNDSIPTRLQTLVRCTPRLARHHHARQRRSFSRSRACSDDRHHLRDDSTQLAHVESVPRGNVSAQSSIGTAHASLQARSFIC</sequence>
<name>A9V9P5_MONBE</name>
<protein>
    <submittedName>
        <fullName evidence="2">Uncharacterized protein</fullName>
    </submittedName>
</protein>
<feature type="region of interest" description="Disordered" evidence="1">
    <location>
        <begin position="1"/>
        <end position="22"/>
    </location>
</feature>
<dbReference type="RefSeq" id="XP_001749472.1">
    <property type="nucleotide sequence ID" value="XM_001749420.1"/>
</dbReference>
<feature type="compositionally biased region" description="Basic residues" evidence="1">
    <location>
        <begin position="381"/>
        <end position="392"/>
    </location>
</feature>
<proteinExistence type="predicted"/>
<feature type="compositionally biased region" description="Basic and acidic residues" evidence="1">
    <location>
        <begin position="396"/>
        <end position="408"/>
    </location>
</feature>
<dbReference type="GeneID" id="5894674"/>
<keyword evidence="3" id="KW-1185">Reference proteome</keyword>
<evidence type="ECO:0000313" key="3">
    <source>
        <dbReference type="Proteomes" id="UP000001357"/>
    </source>
</evidence>
<dbReference type="AlphaFoldDB" id="A9V9P5"/>